<dbReference type="STRING" id="1847728.BTM29_09980"/>
<proteinExistence type="predicted"/>
<dbReference type="RefSeq" id="WP_076616966.1">
    <property type="nucleotide sequence ID" value="NZ_CP019323.1"/>
</dbReference>
<keyword evidence="3" id="KW-1185">Reference proteome</keyword>
<dbReference type="OrthoDB" id="2194642at2"/>
<accession>A0A1P8Q4T4</accession>
<dbReference type="InterPro" id="IPR008841">
    <property type="entry name" value="Siphovirus-type_tail_N"/>
</dbReference>
<dbReference type="AlphaFoldDB" id="A0A1P8Q4T4"/>
<name>A0A1P8Q4T4_9LACO</name>
<dbReference type="Pfam" id="PF05709">
    <property type="entry name" value="Sipho_tail"/>
    <property type="match status" value="1"/>
</dbReference>
<evidence type="ECO:0000259" key="1">
    <source>
        <dbReference type="Pfam" id="PF05709"/>
    </source>
</evidence>
<sequence length="271" mass="31083">MRTLVIQRLDGTTYDLDALGIKVIEFSPPSPNYTNATVQVGRYGERVVGTSVGQRQIPISMDVFASNDLTIVMKRNKFFQIFDSIEEFYVIDMRLPMIRWKVRAEQQPFKFYENWHMGGDVSFNLICSDGYSETVDSTLNIDDLSKWAIGGMNIPLNLSVKYKFNEAEFDVFNASNIDILAEEKPYRIIYKGAANFLTISNETTNQTFKINRNFSSTNSFELYGAWPFLDGESVYADGNHELIDLKKGWNHFKIGGCQGNFEVAIDTRFYY</sequence>
<gene>
    <name evidence="2" type="ORF">BTM29_09980</name>
</gene>
<feature type="domain" description="Siphovirus-type tail component RIFT-related" evidence="1">
    <location>
        <begin position="10"/>
        <end position="114"/>
    </location>
</feature>
<dbReference type="Gene3D" id="2.40.30.200">
    <property type="match status" value="1"/>
</dbReference>
<evidence type="ECO:0000313" key="2">
    <source>
        <dbReference type="EMBL" id="APX72857.1"/>
    </source>
</evidence>
<dbReference type="EMBL" id="CP019323">
    <property type="protein sequence ID" value="APX72857.1"/>
    <property type="molecule type" value="Genomic_DNA"/>
</dbReference>
<organism evidence="2 3">
    <name type="scientific">Companilactobacillus allii</name>
    <dbReference type="NCBI Taxonomy" id="1847728"/>
    <lineage>
        <taxon>Bacteria</taxon>
        <taxon>Bacillati</taxon>
        <taxon>Bacillota</taxon>
        <taxon>Bacilli</taxon>
        <taxon>Lactobacillales</taxon>
        <taxon>Lactobacillaceae</taxon>
        <taxon>Companilactobacillus</taxon>
    </lineage>
</organism>
<dbReference type="KEGG" id="lalw:BTM29_09980"/>
<protein>
    <recommendedName>
        <fullName evidence="1">Siphovirus-type tail component RIFT-related domain-containing protein</fullName>
    </recommendedName>
</protein>
<reference evidence="3" key="1">
    <citation type="submission" date="2016-12" db="EMBL/GenBank/DDBJ databases">
        <authorList>
            <person name="Jung M.Y."/>
            <person name="Lee S.H."/>
        </authorList>
    </citation>
    <scope>NUCLEOTIDE SEQUENCE [LARGE SCALE GENOMIC DNA]</scope>
    <source>
        <strain evidence="3">WiKim39</strain>
    </source>
</reference>
<dbReference type="Proteomes" id="UP000187499">
    <property type="component" value="Chromosome"/>
</dbReference>
<evidence type="ECO:0000313" key="3">
    <source>
        <dbReference type="Proteomes" id="UP000187499"/>
    </source>
</evidence>